<dbReference type="GO" id="GO:0009279">
    <property type="term" value="C:cell outer membrane"/>
    <property type="evidence" value="ECO:0007669"/>
    <property type="project" value="UniProtKB-SubCell"/>
</dbReference>
<keyword evidence="2" id="KW-0812">Transmembrane</keyword>
<evidence type="ECO:0000256" key="3">
    <source>
        <dbReference type="SAM" id="Coils"/>
    </source>
</evidence>
<keyword evidence="2" id="KW-1134">Transmembrane beta strand</keyword>
<dbReference type="InterPro" id="IPR003423">
    <property type="entry name" value="OMP_efflux"/>
</dbReference>
<dbReference type="Gene3D" id="2.20.200.10">
    <property type="entry name" value="Outer membrane efflux proteins (OEP)"/>
    <property type="match status" value="1"/>
</dbReference>
<dbReference type="InterPro" id="IPR010131">
    <property type="entry name" value="MdtP/NodT-like"/>
</dbReference>
<dbReference type="Pfam" id="PF02321">
    <property type="entry name" value="OEP"/>
    <property type="match status" value="2"/>
</dbReference>
<proteinExistence type="inferred from homology"/>
<dbReference type="EMBL" id="JAUTBB010000001">
    <property type="protein sequence ID" value="MDQ1119305.1"/>
    <property type="molecule type" value="Genomic_DNA"/>
</dbReference>
<name>A0AAW8GAA5_9GAMM</name>
<dbReference type="NCBIfam" id="TIGR01845">
    <property type="entry name" value="outer_NodT"/>
    <property type="match status" value="1"/>
</dbReference>
<keyword evidence="2" id="KW-0472">Membrane</keyword>
<comment type="caution">
    <text evidence="4">The sequence shown here is derived from an EMBL/GenBank/DDBJ whole genome shotgun (WGS) entry which is preliminary data.</text>
</comment>
<dbReference type="PANTHER" id="PTHR30203">
    <property type="entry name" value="OUTER MEMBRANE CATION EFFLUX PROTEIN"/>
    <property type="match status" value="1"/>
</dbReference>
<keyword evidence="3" id="KW-0175">Coiled coil</keyword>
<organism evidence="4 5">
    <name type="scientific">Pseudoxanthomonas winnipegensis</name>
    <dbReference type="NCBI Taxonomy" id="2480810"/>
    <lineage>
        <taxon>Bacteria</taxon>
        <taxon>Pseudomonadati</taxon>
        <taxon>Pseudomonadota</taxon>
        <taxon>Gammaproteobacteria</taxon>
        <taxon>Lysobacterales</taxon>
        <taxon>Lysobacteraceae</taxon>
        <taxon>Pseudoxanthomonas</taxon>
    </lineage>
</organism>
<evidence type="ECO:0000256" key="1">
    <source>
        <dbReference type="ARBA" id="ARBA00007613"/>
    </source>
</evidence>
<comment type="similarity">
    <text evidence="1 2">Belongs to the outer membrane factor (OMF) (TC 1.B.17) family.</text>
</comment>
<reference evidence="4" key="1">
    <citation type="submission" date="2023-07" db="EMBL/GenBank/DDBJ databases">
        <title>Functional and genomic diversity of the sorghum phyllosphere microbiome.</title>
        <authorList>
            <person name="Shade A."/>
        </authorList>
    </citation>
    <scope>NUCLEOTIDE SEQUENCE</scope>
    <source>
        <strain evidence="4">SORGH_AS_0908</strain>
    </source>
</reference>
<dbReference type="AlphaFoldDB" id="A0AAW8GAA5"/>
<dbReference type="Gene3D" id="1.20.1600.10">
    <property type="entry name" value="Outer membrane efflux proteins (OEP)"/>
    <property type="match status" value="1"/>
</dbReference>
<keyword evidence="2" id="KW-0564">Palmitate</keyword>
<protein>
    <submittedName>
        <fullName evidence="4">Multidrug efflux system outer membrane protein</fullName>
    </submittedName>
</protein>
<evidence type="ECO:0000256" key="2">
    <source>
        <dbReference type="RuleBase" id="RU362097"/>
    </source>
</evidence>
<sequence length="497" mass="52635">MVRHVLGIGVASALLAACTVGPDYVRADAPRAETFVQAPVAAQVAGRQTTAEREFWRAFNDPQLSSLVERALLQNHDVRIALARYDQARALSRDAGYARLPQLDANAQAERVRSSADQAPGVDRDGRDTHNYVGGLGVSWELDLFGRLRRASEASRADAQAASADLAAMQVAIAASVAQGWFELRGLQSQLDIARENAATQERTLELLQARTEAGFSDAFDVDRGRAQLEATLARIPSLEAAEAVAANRIAVLVGATPESMAAELMTSGALPTLPAAPLRGTPSDLLRRRPDVAAAERRVAAATARVGVATADLFPRFSLGALFGTQALGSGALFARDSETRVLSLGLDGGFLNVGRVRARIAAANAQTAQDLAAYQQTVLRALEDTENALVRVDRSRTESAHLDQAAQAGTRAAQVARLRLDNGAIDTLDMLEAERTRLDSQDAAIQGRVRSGVAMVQLYAALAGGWPEYVAAESLPPPSPGAAAEARAVALQEVR</sequence>
<keyword evidence="2" id="KW-0449">Lipoprotein</keyword>
<comment type="subcellular location">
    <subcellularLocation>
        <location evidence="2">Cell outer membrane</location>
        <topology evidence="2">Lipid-anchor</topology>
    </subcellularLocation>
</comment>
<feature type="coiled-coil region" evidence="3">
    <location>
        <begin position="184"/>
        <end position="211"/>
    </location>
</feature>
<evidence type="ECO:0000313" key="5">
    <source>
        <dbReference type="Proteomes" id="UP001234354"/>
    </source>
</evidence>
<accession>A0AAW8GAA5</accession>
<dbReference type="GO" id="GO:0015562">
    <property type="term" value="F:efflux transmembrane transporter activity"/>
    <property type="evidence" value="ECO:0007669"/>
    <property type="project" value="InterPro"/>
</dbReference>
<evidence type="ECO:0000313" key="4">
    <source>
        <dbReference type="EMBL" id="MDQ1119305.1"/>
    </source>
</evidence>
<dbReference type="PANTHER" id="PTHR30203:SF25">
    <property type="entry name" value="OUTER MEMBRANE PROTEIN-RELATED"/>
    <property type="match status" value="1"/>
</dbReference>
<dbReference type="SUPFAM" id="SSF56954">
    <property type="entry name" value="Outer membrane efflux proteins (OEP)"/>
    <property type="match status" value="1"/>
</dbReference>
<gene>
    <name evidence="4" type="ORF">QE383_001613</name>
</gene>
<dbReference type="Proteomes" id="UP001234354">
    <property type="component" value="Unassembled WGS sequence"/>
</dbReference>
<dbReference type="PROSITE" id="PS51257">
    <property type="entry name" value="PROKAR_LIPOPROTEIN"/>
    <property type="match status" value="1"/>
</dbReference>